<sequence length="159" mass="17870">IKGQRSPERLLDEVSLFLHSIGSRGANATPSDDQNLGGRQVLLVDDDMRNLFALSKSLRARGMNVIMAQDGYKALQQLQENPSIELVLMDIMMPGMDGYETTREIRKRPEWANLPIIAVTAKAMHGDRDKCLDAGANDYLTKPVDLDKLLSMMRVWLQK</sequence>
<gene>
    <name evidence="5" type="ORF">VA603_11445</name>
</gene>
<accession>A0ABU5V6N9</accession>
<dbReference type="InterPro" id="IPR011006">
    <property type="entry name" value="CheY-like_superfamily"/>
</dbReference>
<dbReference type="Gene3D" id="3.40.50.2300">
    <property type="match status" value="1"/>
</dbReference>
<keyword evidence="1 3" id="KW-0597">Phosphoprotein</keyword>
<comment type="caution">
    <text evidence="5">The sequence shown here is derived from an EMBL/GenBank/DDBJ whole genome shotgun (WGS) entry which is preliminary data.</text>
</comment>
<name>A0ABU5V6N9_9GAMM</name>
<dbReference type="SUPFAM" id="SSF52172">
    <property type="entry name" value="CheY-like"/>
    <property type="match status" value="1"/>
</dbReference>
<dbReference type="InterPro" id="IPR001789">
    <property type="entry name" value="Sig_transdc_resp-reg_receiver"/>
</dbReference>
<evidence type="ECO:0000256" key="1">
    <source>
        <dbReference type="ARBA" id="ARBA00022553"/>
    </source>
</evidence>
<evidence type="ECO:0000256" key="3">
    <source>
        <dbReference type="PROSITE-ProRule" id="PRU00169"/>
    </source>
</evidence>
<evidence type="ECO:0000259" key="4">
    <source>
        <dbReference type="PROSITE" id="PS50110"/>
    </source>
</evidence>
<feature type="modified residue" description="4-aspartylphosphate" evidence="3">
    <location>
        <position position="90"/>
    </location>
</feature>
<dbReference type="CDD" id="cd17546">
    <property type="entry name" value="REC_hyHK_CKI1_RcsC-like"/>
    <property type="match status" value="1"/>
</dbReference>
<keyword evidence="6" id="KW-1185">Reference proteome</keyword>
<dbReference type="Pfam" id="PF00072">
    <property type="entry name" value="Response_reg"/>
    <property type="match status" value="1"/>
</dbReference>
<dbReference type="PANTHER" id="PTHR45339">
    <property type="entry name" value="HYBRID SIGNAL TRANSDUCTION HISTIDINE KINASE J"/>
    <property type="match status" value="1"/>
</dbReference>
<evidence type="ECO:0000313" key="5">
    <source>
        <dbReference type="EMBL" id="MEA5668150.1"/>
    </source>
</evidence>
<feature type="non-terminal residue" evidence="5">
    <location>
        <position position="1"/>
    </location>
</feature>
<dbReference type="SMART" id="SM00448">
    <property type="entry name" value="REC"/>
    <property type="match status" value="1"/>
</dbReference>
<keyword evidence="2" id="KW-0902">Two-component regulatory system</keyword>
<organism evidence="5 6">
    <name type="scientific">Stenotrophomonas capsici</name>
    <dbReference type="NCBI Taxonomy" id="3110230"/>
    <lineage>
        <taxon>Bacteria</taxon>
        <taxon>Pseudomonadati</taxon>
        <taxon>Pseudomonadota</taxon>
        <taxon>Gammaproteobacteria</taxon>
        <taxon>Lysobacterales</taxon>
        <taxon>Lysobacteraceae</taxon>
        <taxon>Stenotrophomonas</taxon>
    </lineage>
</organism>
<dbReference type="PANTHER" id="PTHR45339:SF1">
    <property type="entry name" value="HYBRID SIGNAL TRANSDUCTION HISTIDINE KINASE J"/>
    <property type="match status" value="1"/>
</dbReference>
<dbReference type="RefSeq" id="WP_323438916.1">
    <property type="nucleotide sequence ID" value="NZ_JAYFUH010000205.1"/>
</dbReference>
<proteinExistence type="predicted"/>
<evidence type="ECO:0000313" key="6">
    <source>
        <dbReference type="Proteomes" id="UP001301653"/>
    </source>
</evidence>
<dbReference type="PROSITE" id="PS50110">
    <property type="entry name" value="RESPONSE_REGULATORY"/>
    <property type="match status" value="1"/>
</dbReference>
<evidence type="ECO:0000256" key="2">
    <source>
        <dbReference type="ARBA" id="ARBA00023012"/>
    </source>
</evidence>
<dbReference type="EMBL" id="JAYFUH010000205">
    <property type="protein sequence ID" value="MEA5668150.1"/>
    <property type="molecule type" value="Genomic_DNA"/>
</dbReference>
<dbReference type="Proteomes" id="UP001301653">
    <property type="component" value="Unassembled WGS sequence"/>
</dbReference>
<protein>
    <submittedName>
        <fullName evidence="5">Response regulator</fullName>
    </submittedName>
</protein>
<reference evidence="5 6" key="1">
    <citation type="submission" date="2023-12" db="EMBL/GenBank/DDBJ databases">
        <title>Stenotrophomonas guangdongensis sp. nov., isolated from wilted pepper plants (Capsicum annuum).</title>
        <authorList>
            <person name="Qiu M."/>
            <person name="Li Y."/>
            <person name="Liu Q."/>
            <person name="Zhang X."/>
            <person name="Huang Y."/>
            <person name="Guo R."/>
            <person name="Hu M."/>
            <person name="Zhou J."/>
            <person name="Zhou X."/>
        </authorList>
    </citation>
    <scope>NUCLEOTIDE SEQUENCE [LARGE SCALE GENOMIC DNA]</scope>
    <source>
        <strain evidence="5 6">MH1</strain>
    </source>
</reference>
<feature type="domain" description="Response regulatory" evidence="4">
    <location>
        <begin position="40"/>
        <end position="157"/>
    </location>
</feature>